<reference evidence="10" key="1">
    <citation type="journal article" date="2019" name="PLoS Negl. Trop. Dis.">
        <title>Revisiting the worldwide diversity of Leptospira species in the environment.</title>
        <authorList>
            <person name="Vincent A.T."/>
            <person name="Schiettekatte O."/>
            <person name="Bourhy P."/>
            <person name="Veyrier F.J."/>
            <person name="Picardeau M."/>
        </authorList>
    </citation>
    <scope>NUCLEOTIDE SEQUENCE [LARGE SCALE GENOMIC DNA]</scope>
    <source>
        <strain evidence="10">201400974</strain>
    </source>
</reference>
<proteinExistence type="inferred from homology"/>
<comment type="cofactor">
    <cofactor evidence="9">
        <name>Mg(2+)</name>
        <dbReference type="ChEBI" id="CHEBI:18420"/>
    </cofactor>
</comment>
<dbReference type="EMBL" id="RQHV01000043">
    <property type="protein sequence ID" value="TGN10539.1"/>
    <property type="molecule type" value="Genomic_DNA"/>
</dbReference>
<feature type="binding site" evidence="9">
    <location>
        <position position="48"/>
    </location>
    <ligand>
        <name>Mg(2+)</name>
        <dbReference type="ChEBI" id="CHEBI:18420"/>
    </ligand>
</feature>
<comment type="pathway">
    <text evidence="9">Cofactor biosynthesis; biotin biosynthesis; biotin from 7,8-diaminononanoate: step 1/2.</text>
</comment>
<evidence type="ECO:0000256" key="1">
    <source>
        <dbReference type="ARBA" id="ARBA00022490"/>
    </source>
</evidence>
<dbReference type="GO" id="GO:0005524">
    <property type="term" value="F:ATP binding"/>
    <property type="evidence" value="ECO:0007669"/>
    <property type="project" value="UniProtKB-UniRule"/>
</dbReference>
<dbReference type="Proteomes" id="UP000298264">
    <property type="component" value="Unassembled WGS sequence"/>
</dbReference>
<accession>A0A4R9LNX5</accession>
<dbReference type="UniPathway" id="UPA00078">
    <property type="reaction ID" value="UER00161"/>
</dbReference>
<feature type="binding site" evidence="9">
    <location>
        <position position="17"/>
    </location>
    <ligand>
        <name>Mg(2+)</name>
        <dbReference type="ChEBI" id="CHEBI:18420"/>
    </ligand>
</feature>
<evidence type="ECO:0000256" key="6">
    <source>
        <dbReference type="ARBA" id="ARBA00022840"/>
    </source>
</evidence>
<feature type="binding site" evidence="9">
    <location>
        <begin position="13"/>
        <end position="18"/>
    </location>
    <ligand>
        <name>ATP</name>
        <dbReference type="ChEBI" id="CHEBI:30616"/>
    </ligand>
</feature>
<comment type="catalytic activity">
    <reaction evidence="8">
        <text>(7R,8S)-8-amino-7-(carboxyamino)nonanoate + ATP = (4R,5S)-dethiobiotin + ADP + phosphate + H(+)</text>
        <dbReference type="Rhea" id="RHEA:63684"/>
        <dbReference type="ChEBI" id="CHEBI:15378"/>
        <dbReference type="ChEBI" id="CHEBI:30616"/>
        <dbReference type="ChEBI" id="CHEBI:43474"/>
        <dbReference type="ChEBI" id="CHEBI:149470"/>
        <dbReference type="ChEBI" id="CHEBI:149473"/>
        <dbReference type="ChEBI" id="CHEBI:456216"/>
    </reaction>
</comment>
<keyword evidence="1 9" id="KW-0963">Cytoplasm</keyword>
<name>A0A4R9LNX5_9LEPT</name>
<feature type="binding site" evidence="9">
    <location>
        <position position="41"/>
    </location>
    <ligand>
        <name>substrate</name>
    </ligand>
</feature>
<evidence type="ECO:0000256" key="3">
    <source>
        <dbReference type="ARBA" id="ARBA00022723"/>
    </source>
</evidence>
<organism evidence="10 11">
    <name type="scientific">Leptospira ilyithenensis</name>
    <dbReference type="NCBI Taxonomy" id="2484901"/>
    <lineage>
        <taxon>Bacteria</taxon>
        <taxon>Pseudomonadati</taxon>
        <taxon>Spirochaetota</taxon>
        <taxon>Spirochaetia</taxon>
        <taxon>Leptospirales</taxon>
        <taxon>Leptospiraceae</taxon>
        <taxon>Leptospira</taxon>
    </lineage>
</organism>
<keyword evidence="3 9" id="KW-0479">Metal-binding</keyword>
<gene>
    <name evidence="9 10" type="primary">bioD</name>
    <name evidence="10" type="ORF">EHS11_09640</name>
</gene>
<dbReference type="SUPFAM" id="SSF52540">
    <property type="entry name" value="P-loop containing nucleoside triphosphate hydrolases"/>
    <property type="match status" value="1"/>
</dbReference>
<dbReference type="NCBIfam" id="TIGR00347">
    <property type="entry name" value="bioD"/>
    <property type="match status" value="1"/>
</dbReference>
<feature type="binding site" evidence="9">
    <location>
        <begin position="107"/>
        <end position="110"/>
    </location>
    <ligand>
        <name>ATP</name>
        <dbReference type="ChEBI" id="CHEBI:30616"/>
    </ligand>
</feature>
<dbReference type="GO" id="GO:0004141">
    <property type="term" value="F:dethiobiotin synthase activity"/>
    <property type="evidence" value="ECO:0007669"/>
    <property type="project" value="UniProtKB-UniRule"/>
</dbReference>
<evidence type="ECO:0000256" key="9">
    <source>
        <dbReference type="HAMAP-Rule" id="MF_00336"/>
    </source>
</evidence>
<dbReference type="InterPro" id="IPR027417">
    <property type="entry name" value="P-loop_NTPase"/>
</dbReference>
<keyword evidence="5 9" id="KW-0093">Biotin biosynthesis</keyword>
<dbReference type="HAMAP" id="MF_00336">
    <property type="entry name" value="BioD"/>
    <property type="match status" value="1"/>
</dbReference>
<comment type="caution">
    <text evidence="10">The sequence shown here is derived from an EMBL/GenBank/DDBJ whole genome shotgun (WGS) entry which is preliminary data.</text>
</comment>
<dbReference type="AlphaFoldDB" id="A0A4R9LNX5"/>
<comment type="function">
    <text evidence="9">Catalyzes a mechanistically unusual reaction, the ATP-dependent insertion of CO2 between the N7 and N8 nitrogen atoms of 7,8-diaminopelargonic acid (DAPA, also called 7,8-diammoniononanoate) to form a ureido ring.</text>
</comment>
<keyword evidence="2 9" id="KW-0436">Ligase</keyword>
<keyword evidence="6 9" id="KW-0067">ATP-binding</keyword>
<keyword evidence="4 9" id="KW-0547">Nucleotide-binding</keyword>
<dbReference type="RefSeq" id="WP_135764170.1">
    <property type="nucleotide sequence ID" value="NZ_RQHV01000043.1"/>
</dbReference>
<keyword evidence="7 9" id="KW-0460">Magnesium</keyword>
<evidence type="ECO:0000256" key="2">
    <source>
        <dbReference type="ARBA" id="ARBA00022598"/>
    </source>
</evidence>
<evidence type="ECO:0000256" key="5">
    <source>
        <dbReference type="ARBA" id="ARBA00022756"/>
    </source>
</evidence>
<feature type="active site" evidence="9">
    <location>
        <position position="37"/>
    </location>
</feature>
<keyword evidence="11" id="KW-1185">Reference proteome</keyword>
<dbReference type="Gene3D" id="3.40.50.300">
    <property type="entry name" value="P-loop containing nucleotide triphosphate hydrolases"/>
    <property type="match status" value="1"/>
</dbReference>
<dbReference type="GO" id="GO:0009102">
    <property type="term" value="P:biotin biosynthetic process"/>
    <property type="evidence" value="ECO:0007669"/>
    <property type="project" value="UniProtKB-UniRule"/>
</dbReference>
<evidence type="ECO:0000313" key="11">
    <source>
        <dbReference type="Proteomes" id="UP000298264"/>
    </source>
</evidence>
<evidence type="ECO:0000256" key="7">
    <source>
        <dbReference type="ARBA" id="ARBA00022842"/>
    </source>
</evidence>
<dbReference type="PANTHER" id="PTHR43210">
    <property type="entry name" value="DETHIOBIOTIN SYNTHETASE"/>
    <property type="match status" value="1"/>
</dbReference>
<evidence type="ECO:0000256" key="4">
    <source>
        <dbReference type="ARBA" id="ARBA00022741"/>
    </source>
</evidence>
<dbReference type="CDD" id="cd03109">
    <property type="entry name" value="DTBS"/>
    <property type="match status" value="1"/>
</dbReference>
<dbReference type="PANTHER" id="PTHR43210:SF2">
    <property type="entry name" value="ATP-DEPENDENT DETHIOBIOTIN SYNTHETASE BIOD 2"/>
    <property type="match status" value="1"/>
</dbReference>
<dbReference type="GO" id="GO:0000287">
    <property type="term" value="F:magnesium ion binding"/>
    <property type="evidence" value="ECO:0007669"/>
    <property type="project" value="UniProtKB-UniRule"/>
</dbReference>
<dbReference type="InterPro" id="IPR004472">
    <property type="entry name" value="DTB_synth_BioD"/>
</dbReference>
<comment type="subcellular location">
    <subcellularLocation>
        <location evidence="9">Cytoplasm</location>
    </subcellularLocation>
</comment>
<evidence type="ECO:0000313" key="10">
    <source>
        <dbReference type="EMBL" id="TGN10539.1"/>
    </source>
</evidence>
<feature type="binding site" evidence="9">
    <location>
        <position position="107"/>
    </location>
    <ligand>
        <name>Mg(2+)</name>
        <dbReference type="ChEBI" id="CHEBI:18420"/>
    </ligand>
</feature>
<dbReference type="OrthoDB" id="9802097at2"/>
<comment type="caution">
    <text evidence="9">Lacks conserved residue(s) required for the propagation of feature annotation.</text>
</comment>
<dbReference type="Pfam" id="PF13500">
    <property type="entry name" value="AAA_26"/>
    <property type="match status" value="1"/>
</dbReference>
<dbReference type="GO" id="GO:0005829">
    <property type="term" value="C:cytosol"/>
    <property type="evidence" value="ECO:0007669"/>
    <property type="project" value="TreeGrafter"/>
</dbReference>
<comment type="subunit">
    <text evidence="9">Homodimer.</text>
</comment>
<comment type="similarity">
    <text evidence="9">Belongs to the dethiobiotin synthetase family.</text>
</comment>
<dbReference type="EC" id="6.3.3.3" evidence="9"/>
<comment type="catalytic activity">
    <reaction evidence="9">
        <text>(7R,8S)-7,8-diammoniononanoate + CO2 + ATP = (4R,5S)-dethiobiotin + ADP + phosphate + 3 H(+)</text>
        <dbReference type="Rhea" id="RHEA:15805"/>
        <dbReference type="ChEBI" id="CHEBI:15378"/>
        <dbReference type="ChEBI" id="CHEBI:16526"/>
        <dbReference type="ChEBI" id="CHEBI:30616"/>
        <dbReference type="ChEBI" id="CHEBI:43474"/>
        <dbReference type="ChEBI" id="CHEBI:149469"/>
        <dbReference type="ChEBI" id="CHEBI:149473"/>
        <dbReference type="ChEBI" id="CHEBI:456216"/>
        <dbReference type="EC" id="6.3.3.3"/>
    </reaction>
</comment>
<sequence>MSQAFFVTGTGTDVGKTFFSSLFMAKYARKYEYQYWKPIQTGLSEVDDTNFIRKVTNFEDSFFQKPIYGFSHASSPHYAAKKESNEIDPKLVLNQINSQRHKRILIEGAGGIFVPWTENFLGWQGIQQTNLKVVVVGSSELGTINHTLMTLECLLNRYIPVIGFYLVGPKNELIEDNQSIIQKFGGTPCLGHTSFPMQKLSPLEFISYAESFFDTDRSVINSIMDMEGDEFVF</sequence>
<feature type="binding site" evidence="9">
    <location>
        <position position="48"/>
    </location>
    <ligand>
        <name>ATP</name>
        <dbReference type="ChEBI" id="CHEBI:30616"/>
    </ligand>
</feature>
<evidence type="ECO:0000256" key="8">
    <source>
        <dbReference type="ARBA" id="ARBA00047386"/>
    </source>
</evidence>
<dbReference type="PIRSF" id="PIRSF006755">
    <property type="entry name" value="DTB_synth"/>
    <property type="match status" value="1"/>
</dbReference>
<protein>
    <recommendedName>
        <fullName evidence="9">ATP-dependent dethiobiotin synthetase BioD</fullName>
        <ecNumber evidence="9">6.3.3.3</ecNumber>
    </recommendedName>
    <alternativeName>
        <fullName evidence="9">DTB synthetase</fullName>
        <shortName evidence="9">DTBS</shortName>
    </alternativeName>
    <alternativeName>
        <fullName evidence="9">Dethiobiotin synthase</fullName>
    </alternativeName>
</protein>